<dbReference type="RefSeq" id="WP_211971656.1">
    <property type="nucleotide sequence ID" value="NZ_CBFHAM010000048.1"/>
</dbReference>
<keyword evidence="2" id="KW-1185">Reference proteome</keyword>
<reference evidence="1 2" key="1">
    <citation type="submission" date="2021-04" db="EMBL/GenBank/DDBJ databases">
        <title>Chitinophaga sp. nov., isolated from the rhizosphere soil.</title>
        <authorList>
            <person name="He S."/>
        </authorList>
    </citation>
    <scope>NUCLEOTIDE SEQUENCE [LARGE SCALE GENOMIC DNA]</scope>
    <source>
        <strain evidence="1 2">2R12</strain>
    </source>
</reference>
<organism evidence="1 2">
    <name type="scientific">Chitinophaga hostae</name>
    <dbReference type="NCBI Taxonomy" id="2831022"/>
    <lineage>
        <taxon>Bacteria</taxon>
        <taxon>Pseudomonadati</taxon>
        <taxon>Bacteroidota</taxon>
        <taxon>Chitinophagia</taxon>
        <taxon>Chitinophagales</taxon>
        <taxon>Chitinophagaceae</taxon>
        <taxon>Chitinophaga</taxon>
    </lineage>
</organism>
<dbReference type="EMBL" id="JAGTXB010000002">
    <property type="protein sequence ID" value="MBS0026513.1"/>
    <property type="molecule type" value="Genomic_DNA"/>
</dbReference>
<comment type="caution">
    <text evidence="1">The sequence shown here is derived from an EMBL/GenBank/DDBJ whole genome shotgun (WGS) entry which is preliminary data.</text>
</comment>
<sequence>MMNSSSANTFRFNPVHLNRSYGVTYAIETAGSLQTISYEITVCCTRKYNGSQFLFEINKGQVYIDNEAPEKMIDKLAETCGKVLYPLQVAVNEDGQFTAVANQPQIAAAWEAAKPGVLQYYTGVVTADIVAYMDLAVSSAAHIYQSLCRDWFMALYFSNIYQPGSDIMERSIAAALPVMPYGTPVTFKVSQKPVQHNTDSGCLILQQKGSCDDPRSLEDLLQDKDIPLSQQLYGIHTPLKGSLDLTYKLYHKDFSINAIIGECRLSLDAGQEKKINISLYHLREKDKAPAPVMQVVMPDAGTAEKKKGFFAAFFKR</sequence>
<dbReference type="Proteomes" id="UP000676386">
    <property type="component" value="Unassembled WGS sequence"/>
</dbReference>
<name>A0ABS5IU66_9BACT</name>
<proteinExistence type="predicted"/>
<evidence type="ECO:0000313" key="2">
    <source>
        <dbReference type="Proteomes" id="UP000676386"/>
    </source>
</evidence>
<evidence type="ECO:0000313" key="1">
    <source>
        <dbReference type="EMBL" id="MBS0026513.1"/>
    </source>
</evidence>
<protein>
    <submittedName>
        <fullName evidence="1">Uncharacterized protein</fullName>
    </submittedName>
</protein>
<accession>A0ABS5IU66</accession>
<gene>
    <name evidence="1" type="ORF">KE626_04240</name>
</gene>